<evidence type="ECO:0000313" key="3">
    <source>
        <dbReference type="Proteomes" id="UP001500665"/>
    </source>
</evidence>
<comment type="caution">
    <text evidence="2">The sequence shown here is derived from an EMBL/GenBank/DDBJ whole genome shotgun (WGS) entry which is preliminary data.</text>
</comment>
<accession>A0ABP4AHE5</accession>
<evidence type="ECO:0000256" key="1">
    <source>
        <dbReference type="SAM" id="MobiDB-lite"/>
    </source>
</evidence>
<feature type="region of interest" description="Disordered" evidence="1">
    <location>
        <begin position="108"/>
        <end position="169"/>
    </location>
</feature>
<organism evidence="2 3">
    <name type="scientific">Actinocorallia libanotica</name>
    <dbReference type="NCBI Taxonomy" id="46162"/>
    <lineage>
        <taxon>Bacteria</taxon>
        <taxon>Bacillati</taxon>
        <taxon>Actinomycetota</taxon>
        <taxon>Actinomycetes</taxon>
        <taxon>Streptosporangiales</taxon>
        <taxon>Thermomonosporaceae</taxon>
        <taxon>Actinocorallia</taxon>
    </lineage>
</organism>
<proteinExistence type="predicted"/>
<evidence type="ECO:0000313" key="2">
    <source>
        <dbReference type="EMBL" id="GAA0935929.1"/>
    </source>
</evidence>
<dbReference type="Proteomes" id="UP001500665">
    <property type="component" value="Unassembled WGS sequence"/>
</dbReference>
<protein>
    <submittedName>
        <fullName evidence="2">Uncharacterized protein</fullName>
    </submittedName>
</protein>
<dbReference type="EMBL" id="BAAAHH010000001">
    <property type="protein sequence ID" value="GAA0935929.1"/>
    <property type="molecule type" value="Genomic_DNA"/>
</dbReference>
<name>A0ABP4AHE5_9ACTN</name>
<reference evidence="3" key="1">
    <citation type="journal article" date="2019" name="Int. J. Syst. Evol. Microbiol.">
        <title>The Global Catalogue of Microorganisms (GCM) 10K type strain sequencing project: providing services to taxonomists for standard genome sequencing and annotation.</title>
        <authorList>
            <consortium name="The Broad Institute Genomics Platform"/>
            <consortium name="The Broad Institute Genome Sequencing Center for Infectious Disease"/>
            <person name="Wu L."/>
            <person name="Ma J."/>
        </authorList>
    </citation>
    <scope>NUCLEOTIDE SEQUENCE [LARGE SCALE GENOMIC DNA]</scope>
    <source>
        <strain evidence="3">JCM 10696</strain>
    </source>
</reference>
<dbReference type="RefSeq" id="WP_344235484.1">
    <property type="nucleotide sequence ID" value="NZ_BAAAHH010000001.1"/>
</dbReference>
<gene>
    <name evidence="2" type="ORF">GCM10009550_01280</name>
</gene>
<keyword evidence="3" id="KW-1185">Reference proteome</keyword>
<sequence>MTDQPLVQFSTPIRATDEYQVVVRPTTLAEVDLAKAILAKALLELAGPVKALAQGLKEAPATAVELLQQELGAVVIAEVPAPQATAPAPMPTPEQQLAQGQWPNQFGQPPVQAQPHYHQAPGPDMVPAPAPQWAGQPQAQGYVHQAPAQAPAYPQAQGAAPAAPAPAATGDTGNCWACGKNRICPDCGGPTVHKVVESRAGKKLNVHDCMKGQRHKGVWCRTPIFRSAQAAYTQQTGQQPPVGLVYEQ</sequence>
<feature type="compositionally biased region" description="Low complexity" evidence="1">
    <location>
        <begin position="131"/>
        <end position="168"/>
    </location>
</feature>